<sequence length="318" mass="35040">MPQVTHLSFVNDDGVREKREIVDAGGRTLIGEQEKKIAALEEVDEGFRGGPILLNTQQANDTFEGRDLEVLFEDEIANGYANVWEYLADRVDLARDTAVGMRAYAGLRVGDYANVQVEANPYPYMIGAFDYDKGCCDPEQGPSLLMCTRTAFPERVQWNTTNDNNGTAAEPFPYLASNVFRYLRDTLLPKFPAEVRAVMKERVCVLEQRYSASAKLSDSTTWAWKNVGRLWLPDEGEIYGCVYWGSRYGSGLVGQIPAFQLPRDRIFRTPDGTRSTVWLRCVSGLGSSGACSVSSSGNASNYSASDTGVGVAPCFLLG</sequence>
<dbReference type="AlphaFoldDB" id="A0A6L8Q6B9"/>
<protein>
    <recommendedName>
        <fullName evidence="1">DUF6273 domain-containing protein</fullName>
    </recommendedName>
</protein>
<gene>
    <name evidence="2" type="ORF">FM068_09660</name>
</gene>
<evidence type="ECO:0000313" key="3">
    <source>
        <dbReference type="Proteomes" id="UP000472380"/>
    </source>
</evidence>
<dbReference type="InterPro" id="IPR046240">
    <property type="entry name" value="DUF6273"/>
</dbReference>
<name>A0A6L8Q6B9_9ACTN</name>
<evidence type="ECO:0000259" key="1">
    <source>
        <dbReference type="Pfam" id="PF19789"/>
    </source>
</evidence>
<organism evidence="2 3">
    <name type="scientific">Adlercreutzia equolifaciens</name>
    <dbReference type="NCBI Taxonomy" id="446660"/>
    <lineage>
        <taxon>Bacteria</taxon>
        <taxon>Bacillati</taxon>
        <taxon>Actinomycetota</taxon>
        <taxon>Coriobacteriia</taxon>
        <taxon>Eggerthellales</taxon>
        <taxon>Eggerthellaceae</taxon>
        <taxon>Adlercreutzia</taxon>
    </lineage>
</organism>
<evidence type="ECO:0000313" key="2">
    <source>
        <dbReference type="EMBL" id="MZG28840.1"/>
    </source>
</evidence>
<reference evidence="2 3" key="1">
    <citation type="submission" date="2019-07" db="EMBL/GenBank/DDBJ databases">
        <title>Draft genome sequence of Adlercreutzia equolifaciens IPLA 37004, a human intestinal strain that does not produces equol from daidzein.</title>
        <authorList>
            <person name="Vazquez L."/>
            <person name="Florez A.B."/>
            <person name="Mayo B."/>
        </authorList>
    </citation>
    <scope>NUCLEOTIDE SEQUENCE [LARGE SCALE GENOMIC DNA]</scope>
    <source>
        <strain evidence="2 3">IPLA 37004</strain>
    </source>
</reference>
<dbReference type="EMBL" id="VJNE01000024">
    <property type="protein sequence ID" value="MZG28840.1"/>
    <property type="molecule type" value="Genomic_DNA"/>
</dbReference>
<dbReference type="Proteomes" id="UP000472380">
    <property type="component" value="Unassembled WGS sequence"/>
</dbReference>
<comment type="caution">
    <text evidence="2">The sequence shown here is derived from an EMBL/GenBank/DDBJ whole genome shotgun (WGS) entry which is preliminary data.</text>
</comment>
<accession>A0A6L8Q6B9</accession>
<dbReference type="Pfam" id="PF19789">
    <property type="entry name" value="DUF6273"/>
    <property type="match status" value="1"/>
</dbReference>
<proteinExistence type="predicted"/>
<feature type="domain" description="DUF6273" evidence="1">
    <location>
        <begin position="169"/>
        <end position="317"/>
    </location>
</feature>
<dbReference type="RefSeq" id="WP_161128273.1">
    <property type="nucleotide sequence ID" value="NZ_VJNE01000024.1"/>
</dbReference>